<feature type="compositionally biased region" description="Acidic residues" evidence="9">
    <location>
        <begin position="1216"/>
        <end position="1231"/>
    </location>
</feature>
<evidence type="ECO:0000313" key="13">
    <source>
        <dbReference type="Proteomes" id="UP001187343"/>
    </source>
</evidence>
<dbReference type="SMART" id="SM00228">
    <property type="entry name" value="PDZ"/>
    <property type="match status" value="11"/>
</dbReference>
<evidence type="ECO:0000313" key="12">
    <source>
        <dbReference type="EMBL" id="KAK2906911.1"/>
    </source>
</evidence>
<dbReference type="CDD" id="cd06674">
    <property type="entry name" value="PDZ11_MUPP1-PDZ9_PATJ-like"/>
    <property type="match status" value="1"/>
</dbReference>
<feature type="domain" description="PDZ" evidence="10">
    <location>
        <begin position="550"/>
        <end position="636"/>
    </location>
</feature>
<feature type="compositionally biased region" description="Low complexity" evidence="9">
    <location>
        <begin position="1463"/>
        <end position="1472"/>
    </location>
</feature>
<feature type="compositionally biased region" description="Pro residues" evidence="9">
    <location>
        <begin position="325"/>
        <end position="349"/>
    </location>
</feature>
<evidence type="ECO:0000256" key="8">
    <source>
        <dbReference type="ARBA" id="ARBA00023136"/>
    </source>
</evidence>
<reference evidence="12" key="1">
    <citation type="submission" date="2023-08" db="EMBL/GenBank/DDBJ databases">
        <title>Chromosome-level Genome Assembly of mud carp (Cirrhinus molitorella).</title>
        <authorList>
            <person name="Liu H."/>
        </authorList>
    </citation>
    <scope>NUCLEOTIDE SEQUENCE</scope>
    <source>
        <strain evidence="12">Prfri</strain>
        <tissue evidence="12">Muscle</tissue>
    </source>
</reference>
<dbReference type="InterPro" id="IPR004172">
    <property type="entry name" value="L27_dom"/>
</dbReference>
<feature type="region of interest" description="Disordered" evidence="9">
    <location>
        <begin position="834"/>
        <end position="860"/>
    </location>
</feature>
<dbReference type="InterPro" id="IPR051342">
    <property type="entry name" value="PDZ_scaffold"/>
</dbReference>
<dbReference type="InterPro" id="IPR036892">
    <property type="entry name" value="L27_dom_sf"/>
</dbReference>
<dbReference type="GO" id="GO:0016324">
    <property type="term" value="C:apical plasma membrane"/>
    <property type="evidence" value="ECO:0007669"/>
    <property type="project" value="UniProtKB-SubCell"/>
</dbReference>
<feature type="region of interest" description="Disordered" evidence="9">
    <location>
        <begin position="320"/>
        <end position="357"/>
    </location>
</feature>
<feature type="compositionally biased region" description="Low complexity" evidence="9">
    <location>
        <begin position="650"/>
        <end position="661"/>
    </location>
</feature>
<keyword evidence="6" id="KW-0677">Repeat</keyword>
<keyword evidence="4" id="KW-1003">Cell membrane</keyword>
<sequence>MYENVPTVSASERQQVLQALERLQSKLVQREEWTHSDRLGTLKEALQSPLFGHILTLQHSVKQLKDQLNSLPPDTCTEFNFSRKGQLIVSASRPSSSLGSVVSNGTASTNTSSEQLQRWIQAAAKGRKTELISLQKPLSGGLGFSVVGLRPEGVGSHGVFVRQVQQGSVADRDGRLQENDQILAINGIPLDQSVTQQQAIALLQQQRDRVELVVARDTAPKPRLSISGPVQTDQWGHVEEIELVNDGSGLGFGIVGGKATGMVVRTVLPGSVADRDGRLRTGDHILRIGETSTQGLASDQVVQVLQACGTHVRMLIARDPLGATQPPPPPPPAPAAAPVTSLPPPPPIPSRRGSKTPNLEGYEIHEVALKKKEGQSLGISIIGYNALTTKDAVGVFVKNVVPGSAAEQSGKILVHDRIIALDGVNLQGFTNQEVLEVMKQTGDIVHLTLIRKINLPKRTTVEKSLDKVQRESSRVSLKRSSEIKARADVQRGSVVESMDPALSGIKQQLQGNMQEPAPLTEMELRAKWEQALGPHYDVMVVQLDPVIDDDIELQKYSKLLPIHTMRLGVELDSFDGHHYISTVAPEGPVAKHGLLRPEDELLEVNDVQLYGKSRREAVAFLREVPPPFTLVCCRRLVEEGSEYQPESEEWQSSSPSSSLQEQIENNLSMFAKDTSLRDSMREEFQTRQASAVEREVSDEEEPLELSGPEREQMDEEKDDEEEVEEEEEEEDEGELALWSPNVQVLELEKGERGLGFSILDYQDPLDVARSVIVIRSVVPGGVADNHGGLLPGDQLVFVNDTHLDTCSLAQAVEVLKSAPPGKVYLGIRKPLVSENRGSGQQPSWPVEGADEQPAAKQAAALPSMQEDFGNDSLLSDDLDEEPELILDASPRYASPLTTIDLLPGLEREMAVDEDEEDEEQEMDTMRDQGSSKVKGDSLPSYWSEKTRSWEEPTSSSPYQFSAEADTQEQFAEMDNELSTSFEKMQLQLPQIPLSQSDTWIEAADSEADSDSRNEGSELTLTDTDTESAQRTSSRSRKRRSQGASGSVREDHSDLPEREEGEGEETPAFSHWSAPRRVEVWPEPQESLGISIVGGRTVIKRLKNGEELKGIFIKQVLPDSPAGRTGALKTGDKILQVCGVDLQNASHEEAVQAIKAASSPVVFVVQSLSSTPRPASVTAPSIRQHKAKRKAAQKAGQTGGPPPMRLPPPYRPPSQVQEEEQQEEEEREDEEQAKEVIRQKYADLPGELLIVELEKDRNGLGLSLAGNRDRSCMSIFVVGITAGGPASRDGHIKVGDELLEINNQVLYGRSHQNASAIIKSAASKVKLVLVRNEDAINQMAVAPFPSPPSSFYSSETHQNTPAIPALAEKPQLPESLPLSRSSPEPPIIIKDHPSVVQAVSSAQTDQVQKTFRDGEAALKKLKSSEKILESPSEQSPKPLVEQITSLPKIQRNSTKPSPGSLEVTSSGSSVPVSGTSPDFEYCSKDPATCPIVPGQETVIEISKGRSGLGLSIVGGKDTQLDAIVIHEVYEEGAAARDGRLWAGDQILEVNGVDLRSVAHEDAIAALRQTPAKVRLTVLRDEAQYRDEENLDVFRVELQKRTGRGLGLSIVGKRNGKGVFISDVVKGGAADLDGRLMQGDQILSVDGEDMRQASQETVAAILKMSHVSANSSTPTPTPPAVALPLPPSQTLNNNSRNITEPNSKSTVTEPGVRTVEITRGPTDALGVSIAGGKGSPLGDIPIFIAMIQANGVAARTHRLKVGDRIVSINSQSLDGLTHGDVVNMLKNAYGTIILQVVADTNISAIASQVESLSSSSTPSTNPEVRPVEPETPKPKTITLEKGSEGLGFSIVGGFGSPHGDLPIYVKTVFSKGAAAVDGRLKRGDQLLSVNGESLEGVTHEQAVAILKKQRGSVTLSVLS</sequence>
<organism evidence="12 13">
    <name type="scientific">Cirrhinus molitorella</name>
    <name type="common">mud carp</name>
    <dbReference type="NCBI Taxonomy" id="172907"/>
    <lineage>
        <taxon>Eukaryota</taxon>
        <taxon>Metazoa</taxon>
        <taxon>Chordata</taxon>
        <taxon>Craniata</taxon>
        <taxon>Vertebrata</taxon>
        <taxon>Euteleostomi</taxon>
        <taxon>Actinopterygii</taxon>
        <taxon>Neopterygii</taxon>
        <taxon>Teleostei</taxon>
        <taxon>Ostariophysi</taxon>
        <taxon>Cypriniformes</taxon>
        <taxon>Cyprinidae</taxon>
        <taxon>Labeoninae</taxon>
        <taxon>Labeonini</taxon>
        <taxon>Cirrhinus</taxon>
    </lineage>
</organism>
<dbReference type="FunFam" id="2.30.42.10:FF:000051">
    <property type="entry name" value="Multiple PDZ domain protein isoform X1"/>
    <property type="match status" value="1"/>
</dbReference>
<evidence type="ECO:0000256" key="9">
    <source>
        <dbReference type="SAM" id="MobiDB-lite"/>
    </source>
</evidence>
<dbReference type="FunFam" id="2.30.42.10:FF:000070">
    <property type="entry name" value="Multiple PDZ domain protein"/>
    <property type="match status" value="1"/>
</dbReference>
<feature type="compositionally biased region" description="Low complexity" evidence="9">
    <location>
        <begin position="851"/>
        <end position="860"/>
    </location>
</feature>
<keyword evidence="5" id="KW-0597">Phosphoprotein</keyword>
<dbReference type="CDD" id="cd06675">
    <property type="entry name" value="PDZ12_MUPP1-like"/>
    <property type="match status" value="1"/>
</dbReference>
<feature type="region of interest" description="Disordered" evidence="9">
    <location>
        <begin position="1444"/>
        <end position="1472"/>
    </location>
</feature>
<dbReference type="Proteomes" id="UP001187343">
    <property type="component" value="Unassembled WGS sequence"/>
</dbReference>
<dbReference type="SUPFAM" id="SSF101288">
    <property type="entry name" value="L27 domain"/>
    <property type="match status" value="1"/>
</dbReference>
<feature type="compositionally biased region" description="Basic residues" evidence="9">
    <location>
        <begin position="1182"/>
        <end position="1191"/>
    </location>
</feature>
<evidence type="ECO:0000256" key="2">
    <source>
        <dbReference type="ARBA" id="ARBA00004435"/>
    </source>
</evidence>
<gene>
    <name evidence="12" type="ORF">Q8A67_005896</name>
</gene>
<dbReference type="CDD" id="cd06672">
    <property type="entry name" value="PDZ8_MUPP1-PDZ7_PATJ-PDZ2_INAD-like"/>
    <property type="match status" value="1"/>
</dbReference>
<keyword evidence="8" id="KW-0472">Membrane</keyword>
<dbReference type="PANTHER" id="PTHR19964">
    <property type="entry name" value="MULTIPLE PDZ DOMAIN PROTEIN"/>
    <property type="match status" value="1"/>
</dbReference>
<dbReference type="CDD" id="cd06668">
    <property type="entry name" value="PDZ4_MUPP1-like"/>
    <property type="match status" value="1"/>
</dbReference>
<feature type="compositionally biased region" description="Polar residues" evidence="9">
    <location>
        <begin position="1444"/>
        <end position="1456"/>
    </location>
</feature>
<comment type="caution">
    <text evidence="12">The sequence shown here is derived from an EMBL/GenBank/DDBJ whole genome shotgun (WGS) entry which is preliminary data.</text>
</comment>
<keyword evidence="7" id="KW-0965">Cell junction</keyword>
<dbReference type="Pfam" id="PF09045">
    <property type="entry name" value="L27_2"/>
    <property type="match status" value="1"/>
</dbReference>
<feature type="domain" description="PDZ" evidence="10">
    <location>
        <begin position="1497"/>
        <end position="1580"/>
    </location>
</feature>
<dbReference type="InterPro" id="IPR001478">
    <property type="entry name" value="PDZ"/>
</dbReference>
<proteinExistence type="predicted"/>
<accession>A0AA88U2K9</accession>
<dbReference type="CDD" id="cd06673">
    <property type="entry name" value="PDZ10_MUPP1-PDZ8_PATJ-like"/>
    <property type="match status" value="1"/>
</dbReference>
<feature type="domain" description="PDZ" evidence="10">
    <location>
        <begin position="744"/>
        <end position="819"/>
    </location>
</feature>
<feature type="region of interest" description="Disordered" evidence="9">
    <location>
        <begin position="679"/>
        <end position="735"/>
    </location>
</feature>
<dbReference type="PROSITE" id="PS50106">
    <property type="entry name" value="PDZ"/>
    <property type="match status" value="11"/>
</dbReference>
<dbReference type="InterPro" id="IPR015132">
    <property type="entry name" value="L27_2"/>
</dbReference>
<feature type="compositionally biased region" description="Low complexity" evidence="9">
    <location>
        <begin position="1808"/>
        <end position="1817"/>
    </location>
</feature>
<feature type="compositionally biased region" description="Acidic residues" evidence="9">
    <location>
        <begin position="712"/>
        <end position="734"/>
    </location>
</feature>
<dbReference type="FunFam" id="2.30.42.10:FF:000125">
    <property type="entry name" value="PATJ, crumbs cell polarity complex component"/>
    <property type="match status" value="1"/>
</dbReference>
<feature type="domain" description="PDZ" evidence="10">
    <location>
        <begin position="1593"/>
        <end position="1661"/>
    </location>
</feature>
<feature type="domain" description="PDZ" evidence="10">
    <location>
        <begin position="240"/>
        <end position="320"/>
    </location>
</feature>
<evidence type="ECO:0000256" key="3">
    <source>
        <dbReference type="ARBA" id="ARBA00022427"/>
    </source>
</evidence>
<dbReference type="FunFam" id="2.30.42.10:FF:000038">
    <property type="entry name" value="Multiple PDZ domain protein isoform X1"/>
    <property type="match status" value="1"/>
</dbReference>
<feature type="compositionally biased region" description="Basic and acidic residues" evidence="9">
    <location>
        <begin position="1047"/>
        <end position="1057"/>
    </location>
</feature>
<feature type="region of interest" description="Disordered" evidence="9">
    <location>
        <begin position="1367"/>
        <end position="1387"/>
    </location>
</feature>
<feature type="compositionally biased region" description="Low complexity" evidence="9">
    <location>
        <begin position="1371"/>
        <end position="1381"/>
    </location>
</feature>
<feature type="domain" description="L27" evidence="11">
    <location>
        <begin position="9"/>
        <end position="69"/>
    </location>
</feature>
<dbReference type="CDD" id="cd06791">
    <property type="entry name" value="PDZ3_MUPP1-like"/>
    <property type="match status" value="1"/>
</dbReference>
<dbReference type="Pfam" id="PF00595">
    <property type="entry name" value="PDZ"/>
    <property type="match status" value="10"/>
</dbReference>
<feature type="region of interest" description="Disordered" evidence="9">
    <location>
        <begin position="910"/>
        <end position="1070"/>
    </location>
</feature>
<feature type="region of interest" description="Disordered" evidence="9">
    <location>
        <begin position="1168"/>
        <end position="1232"/>
    </location>
</feature>
<evidence type="ECO:0000256" key="7">
    <source>
        <dbReference type="ARBA" id="ARBA00022949"/>
    </source>
</evidence>
<dbReference type="CDD" id="cd06667">
    <property type="entry name" value="PDZ2_MUPP1-like"/>
    <property type="match status" value="1"/>
</dbReference>
<dbReference type="CDD" id="cd06671">
    <property type="entry name" value="PDZ7_MUPP1-PD6_PATJ-like"/>
    <property type="match status" value="1"/>
</dbReference>
<feature type="region of interest" description="Disordered" evidence="9">
    <location>
        <begin position="1808"/>
        <end position="1831"/>
    </location>
</feature>
<dbReference type="CDD" id="cd06669">
    <property type="entry name" value="PDZ5_MUPP1-like"/>
    <property type="match status" value="1"/>
</dbReference>
<keyword evidence="13" id="KW-1185">Reference proteome</keyword>
<protein>
    <recommendedName>
        <fullName evidence="14">InaD-like protein</fullName>
    </recommendedName>
</protein>
<dbReference type="PANTHER" id="PTHR19964:SF11">
    <property type="entry name" value="INAD-LIKE PROTEIN"/>
    <property type="match status" value="1"/>
</dbReference>
<feature type="compositionally biased region" description="Polar residues" evidence="9">
    <location>
        <begin position="1168"/>
        <end position="1180"/>
    </location>
</feature>
<feature type="domain" description="PDZ" evidence="10">
    <location>
        <begin position="366"/>
        <end position="453"/>
    </location>
</feature>
<dbReference type="EMBL" id="JAUYZG010000005">
    <property type="protein sequence ID" value="KAK2906911.1"/>
    <property type="molecule type" value="Genomic_DNA"/>
</dbReference>
<feature type="domain" description="PDZ" evidence="10">
    <location>
        <begin position="131"/>
        <end position="218"/>
    </location>
</feature>
<feature type="domain" description="PDZ" evidence="10">
    <location>
        <begin position="1712"/>
        <end position="1798"/>
    </location>
</feature>
<evidence type="ECO:0000259" key="11">
    <source>
        <dbReference type="PROSITE" id="PS51022"/>
    </source>
</evidence>
<dbReference type="CDD" id="cd06676">
    <property type="entry name" value="PDZ13_MUPP1-like"/>
    <property type="match status" value="1"/>
</dbReference>
<evidence type="ECO:0000256" key="1">
    <source>
        <dbReference type="ARBA" id="ARBA00004221"/>
    </source>
</evidence>
<keyword evidence="3" id="KW-0796">Tight junction</keyword>
<feature type="compositionally biased region" description="Pro residues" evidence="9">
    <location>
        <begin position="1199"/>
        <end position="1211"/>
    </location>
</feature>
<feature type="domain" description="PDZ" evidence="10">
    <location>
        <begin position="1076"/>
        <end position="1168"/>
    </location>
</feature>
<evidence type="ECO:0000256" key="4">
    <source>
        <dbReference type="ARBA" id="ARBA00022475"/>
    </source>
</evidence>
<comment type="subcellular location">
    <subcellularLocation>
        <location evidence="1">Apical cell membrane</location>
    </subcellularLocation>
    <subcellularLocation>
        <location evidence="2">Cell junction</location>
        <location evidence="2">Tight junction</location>
    </subcellularLocation>
</comment>
<feature type="compositionally biased region" description="Acidic residues" evidence="9">
    <location>
        <begin position="911"/>
        <end position="922"/>
    </location>
</feature>
<feature type="compositionally biased region" description="Low complexity" evidence="9">
    <location>
        <begin position="985"/>
        <end position="996"/>
    </location>
</feature>
<feature type="domain" description="PDZ" evidence="10">
    <location>
        <begin position="1249"/>
        <end position="1332"/>
    </location>
</feature>
<dbReference type="Gene3D" id="2.30.42.10">
    <property type="match status" value="11"/>
</dbReference>
<evidence type="ECO:0000256" key="6">
    <source>
        <dbReference type="ARBA" id="ARBA00022737"/>
    </source>
</evidence>
<feature type="domain" description="PDZ" evidence="10">
    <location>
        <begin position="1834"/>
        <end position="1917"/>
    </location>
</feature>
<dbReference type="InterPro" id="IPR036034">
    <property type="entry name" value="PDZ_sf"/>
</dbReference>
<name>A0AA88U2K9_9TELE</name>
<feature type="region of interest" description="Disordered" evidence="9">
    <location>
        <begin position="642"/>
        <end position="661"/>
    </location>
</feature>
<evidence type="ECO:0008006" key="14">
    <source>
        <dbReference type="Google" id="ProtNLM"/>
    </source>
</evidence>
<evidence type="ECO:0000256" key="5">
    <source>
        <dbReference type="ARBA" id="ARBA00022553"/>
    </source>
</evidence>
<dbReference type="PROSITE" id="PS51022">
    <property type="entry name" value="L27"/>
    <property type="match status" value="1"/>
</dbReference>
<evidence type="ECO:0000259" key="10">
    <source>
        <dbReference type="PROSITE" id="PS50106"/>
    </source>
</evidence>
<dbReference type="SUPFAM" id="SSF50156">
    <property type="entry name" value="PDZ domain-like"/>
    <property type="match status" value="11"/>
</dbReference>
<dbReference type="GO" id="GO:0005923">
    <property type="term" value="C:bicellular tight junction"/>
    <property type="evidence" value="ECO:0007669"/>
    <property type="project" value="UniProtKB-SubCell"/>
</dbReference>
<dbReference type="Gene3D" id="1.20.1440.360">
    <property type="match status" value="1"/>
</dbReference>